<evidence type="ECO:0000313" key="2">
    <source>
        <dbReference type="EMBL" id="KRY93760.1"/>
    </source>
</evidence>
<sequence length="146" mass="17115">MDYIEEIVFAHALLSKSRPEMCELELITYALDGMVQEKWSHTPKHRTKYGPRYERRERSAKDTDETEIRALLCLPLLAGRLHSNRLKLIDLYNSDDADVEIFSSTVSLQRLECHRINKDLNCVLESKTERPEQYALNVHVFQKYCA</sequence>
<proteinExistence type="predicted"/>
<evidence type="ECO:0000256" key="1">
    <source>
        <dbReference type="SAM" id="MobiDB-lite"/>
    </source>
</evidence>
<keyword evidence="3" id="KW-1185">Reference proteome</keyword>
<accession>A0A0V1G673</accession>
<feature type="region of interest" description="Disordered" evidence="1">
    <location>
        <begin position="42"/>
        <end position="61"/>
    </location>
</feature>
<dbReference type="AlphaFoldDB" id="A0A0V1G673"/>
<comment type="caution">
    <text evidence="2">The sequence shown here is derived from an EMBL/GenBank/DDBJ whole genome shotgun (WGS) entry which is preliminary data.</text>
</comment>
<organism evidence="2 3">
    <name type="scientific">Trichinella pseudospiralis</name>
    <name type="common">Parasitic roundworm</name>
    <dbReference type="NCBI Taxonomy" id="6337"/>
    <lineage>
        <taxon>Eukaryota</taxon>
        <taxon>Metazoa</taxon>
        <taxon>Ecdysozoa</taxon>
        <taxon>Nematoda</taxon>
        <taxon>Enoplea</taxon>
        <taxon>Dorylaimia</taxon>
        <taxon>Trichinellida</taxon>
        <taxon>Trichinellidae</taxon>
        <taxon>Trichinella</taxon>
    </lineage>
</organism>
<feature type="compositionally biased region" description="Basic and acidic residues" evidence="1">
    <location>
        <begin position="51"/>
        <end position="61"/>
    </location>
</feature>
<name>A0A0V1G673_TRIPS</name>
<evidence type="ECO:0000313" key="3">
    <source>
        <dbReference type="Proteomes" id="UP000054995"/>
    </source>
</evidence>
<dbReference type="Proteomes" id="UP000054995">
    <property type="component" value="Unassembled WGS sequence"/>
</dbReference>
<gene>
    <name evidence="2" type="ORF">T4D_13968</name>
</gene>
<dbReference type="EMBL" id="JYDT01000001">
    <property type="protein sequence ID" value="KRY93760.1"/>
    <property type="molecule type" value="Genomic_DNA"/>
</dbReference>
<reference evidence="2 3" key="1">
    <citation type="submission" date="2015-01" db="EMBL/GenBank/DDBJ databases">
        <title>Evolution of Trichinella species and genotypes.</title>
        <authorList>
            <person name="Korhonen P.K."/>
            <person name="Edoardo P."/>
            <person name="Giuseppe L.R."/>
            <person name="Gasser R.B."/>
        </authorList>
    </citation>
    <scope>NUCLEOTIDE SEQUENCE [LARGE SCALE GENOMIC DNA]</scope>
    <source>
        <strain evidence="2">ISS470</strain>
    </source>
</reference>
<protein>
    <submittedName>
        <fullName evidence="2">Uncharacterized protein</fullName>
    </submittedName>
</protein>